<feature type="domain" description="DNA polymerase III beta sliding clamp N-terminal" evidence="9">
    <location>
        <begin position="3"/>
        <end position="118"/>
    </location>
</feature>
<dbReference type="SMART" id="SM00480">
    <property type="entry name" value="POL3Bc"/>
    <property type="match status" value="1"/>
</dbReference>
<keyword evidence="5" id="KW-0548">Nucleotidyltransferase</keyword>
<dbReference type="Gene3D" id="3.10.150.10">
    <property type="entry name" value="DNA Polymerase III, subunit A, domain 2"/>
    <property type="match status" value="3"/>
</dbReference>
<dbReference type="InterPro" id="IPR022635">
    <property type="entry name" value="DNA_polIII_beta_C"/>
</dbReference>
<evidence type="ECO:0000256" key="4">
    <source>
        <dbReference type="ARBA" id="ARBA00022679"/>
    </source>
</evidence>
<evidence type="ECO:0000313" key="12">
    <source>
        <dbReference type="EMBL" id="MBE2998726.1"/>
    </source>
</evidence>
<evidence type="ECO:0000259" key="10">
    <source>
        <dbReference type="Pfam" id="PF02767"/>
    </source>
</evidence>
<evidence type="ECO:0000256" key="5">
    <source>
        <dbReference type="ARBA" id="ARBA00022695"/>
    </source>
</evidence>
<keyword evidence="7" id="KW-0239">DNA-directed DNA polymerase</keyword>
<reference evidence="12 13" key="1">
    <citation type="submission" date="2020-09" db="EMBL/GenBank/DDBJ databases">
        <title>Diversity and distribution of actinomycetes associated with coral in the coast of Hainan.</title>
        <authorList>
            <person name="Li F."/>
        </authorList>
    </citation>
    <scope>NUCLEOTIDE SEQUENCE [LARGE SCALE GENOMIC DNA]</scope>
    <source>
        <strain evidence="12 13">HNM0947</strain>
    </source>
</reference>
<dbReference type="Pfam" id="PF02767">
    <property type="entry name" value="DNA_pol3_beta_2"/>
    <property type="match status" value="1"/>
</dbReference>
<keyword evidence="4" id="KW-0808">Transferase</keyword>
<evidence type="ECO:0000259" key="9">
    <source>
        <dbReference type="Pfam" id="PF00712"/>
    </source>
</evidence>
<dbReference type="PANTHER" id="PTHR30478">
    <property type="entry name" value="DNA POLYMERASE III SUBUNIT BETA"/>
    <property type="match status" value="1"/>
</dbReference>
<accession>A0ABR9P4G5</accession>
<comment type="similarity">
    <text evidence="2">Belongs to the beta sliding clamp family.</text>
</comment>
<evidence type="ECO:0000259" key="11">
    <source>
        <dbReference type="Pfam" id="PF02768"/>
    </source>
</evidence>
<dbReference type="EMBL" id="JADBGI010000006">
    <property type="protein sequence ID" value="MBE2998726.1"/>
    <property type="molecule type" value="Genomic_DNA"/>
</dbReference>
<name>A0ABR9P4G5_9ACTN</name>
<evidence type="ECO:0000256" key="2">
    <source>
        <dbReference type="ARBA" id="ARBA00010752"/>
    </source>
</evidence>
<feature type="domain" description="DNA polymerase III beta sliding clamp C-terminal" evidence="11">
    <location>
        <begin position="256"/>
        <end position="371"/>
    </location>
</feature>
<organism evidence="12 13">
    <name type="scientific">Nocardiopsis coralli</name>
    <dbReference type="NCBI Taxonomy" id="2772213"/>
    <lineage>
        <taxon>Bacteria</taxon>
        <taxon>Bacillati</taxon>
        <taxon>Actinomycetota</taxon>
        <taxon>Actinomycetes</taxon>
        <taxon>Streptosporangiales</taxon>
        <taxon>Nocardiopsidaceae</taxon>
        <taxon>Nocardiopsis</taxon>
    </lineage>
</organism>
<comment type="caution">
    <text evidence="12">The sequence shown here is derived from an EMBL/GenBank/DDBJ whole genome shotgun (WGS) entry which is preliminary data.</text>
</comment>
<proteinExistence type="inferred from homology"/>
<protein>
    <submittedName>
        <fullName evidence="12">Uncharacterized protein</fullName>
    </submittedName>
</protein>
<dbReference type="Pfam" id="PF00712">
    <property type="entry name" value="DNA_pol3_beta"/>
    <property type="match status" value="1"/>
</dbReference>
<sequence>MFELTVPVNELAAHLKWVSDHCPTRPAVPVLAGIRLSVTEGRLALDATDHKTWASARVEADTSGEGIAVLPGRLLSTLVAKLPADRELRLEIEEATARLRCGPVNARLHTLAADEYPAPPEVPNTVGRCEASDLAPATARVAATAGTDDAIPHLIGMQLVFGDDGLSLASTDRYQASHATVPWTPTISAPEAGPKDSIVAAATLARAARGLIGDVDLAAGDDLIGLITHARTLMMRCLDYEFPKVEAFLDSARSRHTATVIVETTVLTAAVERARLFSPASVPITLHVAGNEATVRGGQEGEETAETLPVEVEGELDEDGVTLGMNAGYLLGALSGTRSEQARLALATETKPVIATGTDSDDRNWNVLMPLRLSGRR</sequence>
<dbReference type="InterPro" id="IPR001001">
    <property type="entry name" value="DNA_polIII_beta"/>
</dbReference>
<dbReference type="RefSeq" id="WP_193121369.1">
    <property type="nucleotide sequence ID" value="NZ_JADBGI010000006.1"/>
</dbReference>
<dbReference type="InterPro" id="IPR022637">
    <property type="entry name" value="DNA_polIII_beta_cen"/>
</dbReference>
<dbReference type="SUPFAM" id="SSF55979">
    <property type="entry name" value="DNA clamp"/>
    <property type="match status" value="3"/>
</dbReference>
<evidence type="ECO:0000256" key="8">
    <source>
        <dbReference type="ARBA" id="ARBA00023125"/>
    </source>
</evidence>
<gene>
    <name evidence="12" type="ORF">IDM40_08425</name>
</gene>
<evidence type="ECO:0000256" key="6">
    <source>
        <dbReference type="ARBA" id="ARBA00022705"/>
    </source>
</evidence>
<evidence type="ECO:0000256" key="1">
    <source>
        <dbReference type="ARBA" id="ARBA00004496"/>
    </source>
</evidence>
<evidence type="ECO:0000256" key="3">
    <source>
        <dbReference type="ARBA" id="ARBA00022490"/>
    </source>
</evidence>
<evidence type="ECO:0000256" key="7">
    <source>
        <dbReference type="ARBA" id="ARBA00022932"/>
    </source>
</evidence>
<keyword evidence="6" id="KW-0235">DNA replication</keyword>
<dbReference type="Proteomes" id="UP000806528">
    <property type="component" value="Unassembled WGS sequence"/>
</dbReference>
<keyword evidence="8" id="KW-0238">DNA-binding</keyword>
<keyword evidence="3" id="KW-0963">Cytoplasm</keyword>
<dbReference type="PANTHER" id="PTHR30478:SF0">
    <property type="entry name" value="BETA SLIDING CLAMP"/>
    <property type="match status" value="1"/>
</dbReference>
<dbReference type="Pfam" id="PF02768">
    <property type="entry name" value="DNA_pol3_beta_3"/>
    <property type="match status" value="1"/>
</dbReference>
<evidence type="ECO:0000313" key="13">
    <source>
        <dbReference type="Proteomes" id="UP000806528"/>
    </source>
</evidence>
<feature type="domain" description="DNA polymerase III beta sliding clamp central" evidence="10">
    <location>
        <begin position="133"/>
        <end position="244"/>
    </location>
</feature>
<dbReference type="InterPro" id="IPR046938">
    <property type="entry name" value="DNA_clamp_sf"/>
</dbReference>
<dbReference type="InterPro" id="IPR022634">
    <property type="entry name" value="DNA_polIII_beta_N"/>
</dbReference>
<keyword evidence="13" id="KW-1185">Reference proteome</keyword>
<comment type="subcellular location">
    <subcellularLocation>
        <location evidence="1">Cytoplasm</location>
    </subcellularLocation>
</comment>